<dbReference type="OrthoDB" id="407832at2759"/>
<accession>A0A9P1FNP8</accession>
<dbReference type="EMBL" id="CAMXCT030000609">
    <property type="protein sequence ID" value="CAL4768392.1"/>
    <property type="molecule type" value="Genomic_DNA"/>
</dbReference>
<dbReference type="InterPro" id="IPR008775">
    <property type="entry name" value="Phytyl_CoA_dOase-like"/>
</dbReference>
<comment type="caution">
    <text evidence="1">The sequence shown here is derived from an EMBL/GenBank/DDBJ whole genome shotgun (WGS) entry which is preliminary data.</text>
</comment>
<dbReference type="Pfam" id="PF05721">
    <property type="entry name" value="PhyH"/>
    <property type="match status" value="1"/>
</dbReference>
<keyword evidence="3" id="KW-1185">Reference proteome</keyword>
<sequence>MDGFSSAALGVAVGNFRRACPENRANCLPVLPSLVRQQRRARQMYRAIEAISLQNVLLFLQVIFVCIKTLCELLVESSVQISEFADPDWSDEERQCVHESDELQSLLRGLSSLRRLLWRLGLAAELFMPEGEGPVDGSDAEALQELQASIASSLAKAKASWAKLESDIISLRLKIEPWQEGSTFEAGGCTNGSVPEQQRTAPLCRLCLLPAVPLGMEAEIEERDPGAVSAPWRGGHWHVQCANFWLRHASCSKAFKDLKVEDPFEEYIDMEESLEEQCESSLEVADFSATAEPLEGNWIDDAAAIFHRHGFCILLNALGGQEISDVLQTCLQVEADMLLLDPDRLGCRDAGRYSFGAAAKSGHMLHHPAWQHLLQSRPVLMVLKRVFREGFVFCGGGGDFVLGKTVNYQSLHSDLGPSRVPPECRSDSEPPMISVNFTVQPVTGENGPLRVVPGRRHTCEKSDAPPCFRKEPEVLRQSKLCPLPPGAAIIRDLRLWHGGTPNGSNDTRFLPSVEVMSLKYSQYISGPHSFGYTYCEVCKWHQCCFYYKDRRPCLPESLFETLPMEVQKLCEQIRGDVPVGLRQFARAQRSWEDGDRSSRWKSWRPSSEGSETIHWDRGGGAGSTSYHASYGQRGWRSNDWSEATGSNARSNAGSQRVWTPNASWEDKTFKTENFAISLREGFAAAGTVLAKTLRVTVGVVLIAKGLRFLNFLSRTLERRGGAKLRLLKALPFASAVSKVLWIFQHT</sequence>
<dbReference type="Proteomes" id="UP001152797">
    <property type="component" value="Unassembled WGS sequence"/>
</dbReference>
<dbReference type="EMBL" id="CAMXCT020000609">
    <property type="protein sequence ID" value="CAL1134455.1"/>
    <property type="molecule type" value="Genomic_DNA"/>
</dbReference>
<organism evidence="1">
    <name type="scientific">Cladocopium goreaui</name>
    <dbReference type="NCBI Taxonomy" id="2562237"/>
    <lineage>
        <taxon>Eukaryota</taxon>
        <taxon>Sar</taxon>
        <taxon>Alveolata</taxon>
        <taxon>Dinophyceae</taxon>
        <taxon>Suessiales</taxon>
        <taxon>Symbiodiniaceae</taxon>
        <taxon>Cladocopium</taxon>
    </lineage>
</organism>
<dbReference type="SUPFAM" id="SSF51197">
    <property type="entry name" value="Clavaminate synthase-like"/>
    <property type="match status" value="1"/>
</dbReference>
<dbReference type="EMBL" id="CAMXCT010000609">
    <property type="protein sequence ID" value="CAI3981080.1"/>
    <property type="molecule type" value="Genomic_DNA"/>
</dbReference>
<proteinExistence type="predicted"/>
<reference evidence="2 3" key="2">
    <citation type="submission" date="2024-05" db="EMBL/GenBank/DDBJ databases">
        <authorList>
            <person name="Chen Y."/>
            <person name="Shah S."/>
            <person name="Dougan E. K."/>
            <person name="Thang M."/>
            <person name="Chan C."/>
        </authorList>
    </citation>
    <scope>NUCLEOTIDE SEQUENCE [LARGE SCALE GENOMIC DNA]</scope>
</reference>
<name>A0A9P1FNP8_9DINO</name>
<evidence type="ECO:0000313" key="1">
    <source>
        <dbReference type="EMBL" id="CAI3981080.1"/>
    </source>
</evidence>
<dbReference type="AlphaFoldDB" id="A0A9P1FNP8"/>
<gene>
    <name evidence="1" type="ORF">C1SCF055_LOCUS8903</name>
</gene>
<dbReference type="Gene3D" id="2.60.120.620">
    <property type="entry name" value="q2cbj1_9rhob like domain"/>
    <property type="match status" value="1"/>
</dbReference>
<evidence type="ECO:0000313" key="2">
    <source>
        <dbReference type="EMBL" id="CAL4768392.1"/>
    </source>
</evidence>
<evidence type="ECO:0000313" key="3">
    <source>
        <dbReference type="Proteomes" id="UP001152797"/>
    </source>
</evidence>
<protein>
    <submittedName>
        <fullName evidence="2">Protein NRT1/ PTR FAMILY 8.3</fullName>
    </submittedName>
</protein>
<reference evidence="1" key="1">
    <citation type="submission" date="2022-10" db="EMBL/GenBank/DDBJ databases">
        <authorList>
            <person name="Chen Y."/>
            <person name="Dougan E. K."/>
            <person name="Chan C."/>
            <person name="Rhodes N."/>
            <person name="Thang M."/>
        </authorList>
    </citation>
    <scope>NUCLEOTIDE SEQUENCE</scope>
</reference>